<keyword evidence="6" id="KW-0863">Zinc-finger</keyword>
<dbReference type="FunFam" id="3.30.160.60:FF:000508">
    <property type="entry name" value="Myeloid zinc finger 1"/>
    <property type="match status" value="1"/>
</dbReference>
<comment type="similarity">
    <text evidence="3">Belongs to the krueppel C2H2-type zinc-finger protein family.</text>
</comment>
<dbReference type="GO" id="GO:0003677">
    <property type="term" value="F:DNA binding"/>
    <property type="evidence" value="ECO:0007669"/>
    <property type="project" value="UniProtKB-KW"/>
</dbReference>
<dbReference type="Gene3D" id="3.30.160.60">
    <property type="entry name" value="Classic Zinc Finger"/>
    <property type="match status" value="6"/>
</dbReference>
<comment type="function">
    <text evidence="1">May be involved in transcriptional regulation.</text>
</comment>
<feature type="domain" description="C2H2-type" evidence="12">
    <location>
        <begin position="534"/>
        <end position="566"/>
    </location>
</feature>
<dbReference type="Pfam" id="PF00096">
    <property type="entry name" value="zf-C2H2"/>
    <property type="match status" value="3"/>
</dbReference>
<evidence type="ECO:0000256" key="1">
    <source>
        <dbReference type="ARBA" id="ARBA00003767"/>
    </source>
</evidence>
<comment type="caution">
    <text evidence="13">The sequence shown here is derived from an EMBL/GenBank/DDBJ whole genome shotgun (WGS) entry which is preliminary data.</text>
</comment>
<evidence type="ECO:0000313" key="14">
    <source>
        <dbReference type="Proteomes" id="UP000466442"/>
    </source>
</evidence>
<dbReference type="PANTHER" id="PTHR16515:SF49">
    <property type="entry name" value="GASTRULA ZINC FINGER PROTEIN XLCGF49.1-LIKE-RELATED"/>
    <property type="match status" value="1"/>
</dbReference>
<feature type="domain" description="C2H2-type" evidence="12">
    <location>
        <begin position="506"/>
        <end position="533"/>
    </location>
</feature>
<dbReference type="PROSITE" id="PS50157">
    <property type="entry name" value="ZINC_FINGER_C2H2_2"/>
    <property type="match status" value="8"/>
</dbReference>
<dbReference type="PROSITE" id="PS00028">
    <property type="entry name" value="ZINC_FINGER_C2H2_1"/>
    <property type="match status" value="7"/>
</dbReference>
<evidence type="ECO:0000256" key="3">
    <source>
        <dbReference type="ARBA" id="ARBA00006991"/>
    </source>
</evidence>
<comment type="subcellular location">
    <subcellularLocation>
        <location evidence="2">Nucleus</location>
    </subcellularLocation>
</comment>
<dbReference type="GO" id="GO:0005634">
    <property type="term" value="C:nucleus"/>
    <property type="evidence" value="ECO:0007669"/>
    <property type="project" value="UniProtKB-SubCell"/>
</dbReference>
<dbReference type="FunFam" id="3.30.160.60:FF:000226">
    <property type="entry name" value="Zinc finger protein 236 variant"/>
    <property type="match status" value="1"/>
</dbReference>
<evidence type="ECO:0000256" key="4">
    <source>
        <dbReference type="ARBA" id="ARBA00022723"/>
    </source>
</evidence>
<feature type="domain" description="C2H2-type" evidence="12">
    <location>
        <begin position="340"/>
        <end position="367"/>
    </location>
</feature>
<feature type="domain" description="C2H2-type" evidence="12">
    <location>
        <begin position="368"/>
        <end position="398"/>
    </location>
</feature>
<organism evidence="13 14">
    <name type="scientific">Apolygus lucorum</name>
    <name type="common">Small green plant bug</name>
    <name type="synonym">Lygocoris lucorum</name>
    <dbReference type="NCBI Taxonomy" id="248454"/>
    <lineage>
        <taxon>Eukaryota</taxon>
        <taxon>Metazoa</taxon>
        <taxon>Ecdysozoa</taxon>
        <taxon>Arthropoda</taxon>
        <taxon>Hexapoda</taxon>
        <taxon>Insecta</taxon>
        <taxon>Pterygota</taxon>
        <taxon>Neoptera</taxon>
        <taxon>Paraneoptera</taxon>
        <taxon>Hemiptera</taxon>
        <taxon>Heteroptera</taxon>
        <taxon>Panheteroptera</taxon>
        <taxon>Cimicomorpha</taxon>
        <taxon>Miridae</taxon>
        <taxon>Mirini</taxon>
        <taxon>Apolygus</taxon>
    </lineage>
</organism>
<evidence type="ECO:0000256" key="7">
    <source>
        <dbReference type="ARBA" id="ARBA00022833"/>
    </source>
</evidence>
<dbReference type="EMBL" id="WIXP02000002">
    <property type="protein sequence ID" value="KAF6214840.1"/>
    <property type="molecule type" value="Genomic_DNA"/>
</dbReference>
<evidence type="ECO:0000259" key="12">
    <source>
        <dbReference type="PROSITE" id="PS50157"/>
    </source>
</evidence>
<reference evidence="13" key="1">
    <citation type="journal article" date="2021" name="Mol. Ecol. Resour.">
        <title>Apolygus lucorum genome provides insights into omnivorousness and mesophyll feeding.</title>
        <authorList>
            <person name="Liu Y."/>
            <person name="Liu H."/>
            <person name="Wang H."/>
            <person name="Huang T."/>
            <person name="Liu B."/>
            <person name="Yang B."/>
            <person name="Yin L."/>
            <person name="Li B."/>
            <person name="Zhang Y."/>
            <person name="Zhang S."/>
            <person name="Jiang F."/>
            <person name="Zhang X."/>
            <person name="Ren Y."/>
            <person name="Wang B."/>
            <person name="Wang S."/>
            <person name="Lu Y."/>
            <person name="Wu K."/>
            <person name="Fan W."/>
            <person name="Wang G."/>
        </authorList>
    </citation>
    <scope>NUCLEOTIDE SEQUENCE</scope>
    <source>
        <strain evidence="13">12Hb</strain>
    </source>
</reference>
<dbReference type="InterPro" id="IPR036236">
    <property type="entry name" value="Znf_C2H2_sf"/>
</dbReference>
<keyword evidence="4" id="KW-0479">Metal-binding</keyword>
<evidence type="ECO:0000313" key="13">
    <source>
        <dbReference type="EMBL" id="KAF6214840.1"/>
    </source>
</evidence>
<dbReference type="OrthoDB" id="10064525at2759"/>
<evidence type="ECO:0000256" key="5">
    <source>
        <dbReference type="ARBA" id="ARBA00022737"/>
    </source>
</evidence>
<keyword evidence="9" id="KW-0238">DNA-binding</keyword>
<feature type="domain" description="C2H2-type" evidence="12">
    <location>
        <begin position="478"/>
        <end position="505"/>
    </location>
</feature>
<evidence type="ECO:0000256" key="11">
    <source>
        <dbReference type="ARBA" id="ARBA00023242"/>
    </source>
</evidence>
<evidence type="ECO:0000256" key="10">
    <source>
        <dbReference type="ARBA" id="ARBA00023163"/>
    </source>
</evidence>
<proteinExistence type="inferred from homology"/>
<evidence type="ECO:0000256" key="9">
    <source>
        <dbReference type="ARBA" id="ARBA00023125"/>
    </source>
</evidence>
<keyword evidence="14" id="KW-1185">Reference proteome</keyword>
<name>A0A6A4K5E8_APOLU</name>
<dbReference type="SMART" id="SM00355">
    <property type="entry name" value="ZnF_C2H2"/>
    <property type="match status" value="8"/>
</dbReference>
<keyword evidence="10" id="KW-0804">Transcription</keyword>
<dbReference type="Proteomes" id="UP000466442">
    <property type="component" value="Unassembled WGS sequence"/>
</dbReference>
<dbReference type="GO" id="GO:0042802">
    <property type="term" value="F:identical protein binding"/>
    <property type="evidence" value="ECO:0007669"/>
    <property type="project" value="UniProtKB-ARBA"/>
</dbReference>
<gene>
    <name evidence="13" type="ORF">GE061_009583</name>
</gene>
<feature type="domain" description="C2H2-type" evidence="12">
    <location>
        <begin position="255"/>
        <end position="282"/>
    </location>
</feature>
<keyword evidence="5" id="KW-0677">Repeat</keyword>
<evidence type="ECO:0000256" key="6">
    <source>
        <dbReference type="ARBA" id="ARBA00022771"/>
    </source>
</evidence>
<dbReference type="InterPro" id="IPR050331">
    <property type="entry name" value="Zinc_finger"/>
</dbReference>
<dbReference type="Pfam" id="PF13912">
    <property type="entry name" value="zf-C2H2_6"/>
    <property type="match status" value="2"/>
</dbReference>
<keyword evidence="7" id="KW-0862">Zinc</keyword>
<dbReference type="AlphaFoldDB" id="A0A6A4K5E8"/>
<dbReference type="SUPFAM" id="SSF57667">
    <property type="entry name" value="beta-beta-alpha zinc fingers"/>
    <property type="match status" value="5"/>
</dbReference>
<evidence type="ECO:0000256" key="8">
    <source>
        <dbReference type="ARBA" id="ARBA00023015"/>
    </source>
</evidence>
<dbReference type="GO" id="GO:0010468">
    <property type="term" value="P:regulation of gene expression"/>
    <property type="evidence" value="ECO:0007669"/>
    <property type="project" value="TreeGrafter"/>
</dbReference>
<evidence type="ECO:0000256" key="2">
    <source>
        <dbReference type="ARBA" id="ARBA00004123"/>
    </source>
</evidence>
<keyword evidence="11" id="KW-0539">Nucleus</keyword>
<feature type="domain" description="C2H2-type" evidence="12">
    <location>
        <begin position="450"/>
        <end position="477"/>
    </location>
</feature>
<dbReference type="GO" id="GO:0008270">
    <property type="term" value="F:zinc ion binding"/>
    <property type="evidence" value="ECO:0007669"/>
    <property type="project" value="UniProtKB-KW"/>
</dbReference>
<keyword evidence="8" id="KW-0805">Transcription regulation</keyword>
<dbReference type="PANTHER" id="PTHR16515">
    <property type="entry name" value="PR DOMAIN ZINC FINGER PROTEIN"/>
    <property type="match status" value="1"/>
</dbReference>
<protein>
    <recommendedName>
        <fullName evidence="12">C2H2-type domain-containing protein</fullName>
    </recommendedName>
</protein>
<dbReference type="InterPro" id="IPR013087">
    <property type="entry name" value="Znf_C2H2_type"/>
</dbReference>
<feature type="domain" description="C2H2-type" evidence="12">
    <location>
        <begin position="283"/>
        <end position="305"/>
    </location>
</feature>
<sequence length="594" mass="67738">MCDVNVSIPFATLSTMHWLFFYIMAQIFYTTLPVATNSDEPITAIDELMESTVTVYKYNEVQDNILIVDDGDVFQCGKCGNKFSFAEFVLHKKNTCLGPRVDLIHSSIPESYQIENERTRNADGTQSLILDNNYSLDNEDQDDHLDVNLSESARSFSAENSSEPIPTEGLEELKSYALDHDSNFEVESVLHDNFLPEGTKSFLQLSNVEVPPLDGYDLKNDSYVNSLKDELDIPGEGLVKKQNLAKTPKQTLSPLKCTYCGKEFKKSFDLKQHLRSHTGERPFLCVVCGRSFTQKSNVAKHMSTHKVWPKKNVTIPENPFLTVIGEDSKECLVSADVNSFSCQYCSVVMQTYMEWKSHLKIHKNEKVFQCIQKSCGLTFSDVDNFLKHINVNHYDHAQYSCHICLEKFSSLEKLGIHKCSDNNNRVTEKLACQKCGVKYLRGKDHVCNDFPCPVCKRSFHSERFLRRHLPVHNSATIHLCTECNKAFKSEKLLSLHKVVHSTSKPFICRTCSAAFSRREKLRRHSLIHESSKKFKCPFSKSLGCTKEFNRKDKLKNHMMVHDKDKTTSEQDDVAVLTLQGHPSLDLNRNPTSIL</sequence>
<accession>A0A6A4K5E8</accession>